<reference evidence="2" key="2">
    <citation type="journal article" date="2007" name="Science">
        <title>Draft genome sequence of the sexually transmitted pathogen Trichomonas vaginalis.</title>
        <authorList>
            <person name="Carlton J.M."/>
            <person name="Hirt R.P."/>
            <person name="Silva J.C."/>
            <person name="Delcher A.L."/>
            <person name="Schatz M."/>
            <person name="Zhao Q."/>
            <person name="Wortman J.R."/>
            <person name="Bidwell S.L."/>
            <person name="Alsmark U.C.M."/>
            <person name="Besteiro S."/>
            <person name="Sicheritz-Ponten T."/>
            <person name="Noel C.J."/>
            <person name="Dacks J.B."/>
            <person name="Foster P.G."/>
            <person name="Simillion C."/>
            <person name="Van de Peer Y."/>
            <person name="Miranda-Saavedra D."/>
            <person name="Barton G.J."/>
            <person name="Westrop G.D."/>
            <person name="Mueller S."/>
            <person name="Dessi D."/>
            <person name="Fiori P.L."/>
            <person name="Ren Q."/>
            <person name="Paulsen I."/>
            <person name="Zhang H."/>
            <person name="Bastida-Corcuera F.D."/>
            <person name="Simoes-Barbosa A."/>
            <person name="Brown M.T."/>
            <person name="Hayes R.D."/>
            <person name="Mukherjee M."/>
            <person name="Okumura C.Y."/>
            <person name="Schneider R."/>
            <person name="Smith A.J."/>
            <person name="Vanacova S."/>
            <person name="Villalvazo M."/>
            <person name="Haas B.J."/>
            <person name="Pertea M."/>
            <person name="Feldblyum T.V."/>
            <person name="Utterback T.R."/>
            <person name="Shu C.L."/>
            <person name="Osoegawa K."/>
            <person name="de Jong P.J."/>
            <person name="Hrdy I."/>
            <person name="Horvathova L."/>
            <person name="Zubacova Z."/>
            <person name="Dolezal P."/>
            <person name="Malik S.B."/>
            <person name="Logsdon J.M. Jr."/>
            <person name="Henze K."/>
            <person name="Gupta A."/>
            <person name="Wang C.C."/>
            <person name="Dunne R.L."/>
            <person name="Upcroft J.A."/>
            <person name="Upcroft P."/>
            <person name="White O."/>
            <person name="Salzberg S.L."/>
            <person name="Tang P."/>
            <person name="Chiu C.-H."/>
            <person name="Lee Y.-S."/>
            <person name="Embley T.M."/>
            <person name="Coombs G.H."/>
            <person name="Mottram J.C."/>
            <person name="Tachezy J."/>
            <person name="Fraser-Liggett C.M."/>
            <person name="Johnson P.J."/>
        </authorList>
    </citation>
    <scope>NUCLEOTIDE SEQUENCE [LARGE SCALE GENOMIC DNA]</scope>
    <source>
        <strain evidence="2">G3</strain>
    </source>
</reference>
<dbReference type="VEuPathDB" id="TrichDB:TVAG_411010"/>
<name>A2DXK6_TRIV3</name>
<keyword evidence="3" id="KW-1185">Reference proteome</keyword>
<dbReference type="KEGG" id="tva:4772834"/>
<evidence type="ECO:0000313" key="2">
    <source>
        <dbReference type="EMBL" id="EAY14835.1"/>
    </source>
</evidence>
<protein>
    <recommendedName>
        <fullName evidence="4">Right handed beta helix domain-containing protein</fullName>
    </recommendedName>
</protein>
<accession>A2DXK6</accession>
<keyword evidence="1" id="KW-1133">Transmembrane helix</keyword>
<dbReference type="RefSeq" id="XP_001327058.1">
    <property type="nucleotide sequence ID" value="XM_001327023.1"/>
</dbReference>
<dbReference type="EMBL" id="DS113264">
    <property type="protein sequence ID" value="EAY14835.1"/>
    <property type="molecule type" value="Genomic_DNA"/>
</dbReference>
<dbReference type="InParanoid" id="A2DXK6"/>
<evidence type="ECO:0000313" key="3">
    <source>
        <dbReference type="Proteomes" id="UP000001542"/>
    </source>
</evidence>
<dbReference type="SUPFAM" id="SSF51126">
    <property type="entry name" value="Pectin lyase-like"/>
    <property type="match status" value="1"/>
</dbReference>
<dbReference type="Proteomes" id="UP000001542">
    <property type="component" value="Unassembled WGS sequence"/>
</dbReference>
<evidence type="ECO:0008006" key="4">
    <source>
        <dbReference type="Google" id="ProtNLM"/>
    </source>
</evidence>
<sequence>MNFTILSLARTKSLSSPISLSASTQMRNFKLQNARLSMFSHSFARFNNFKGSASFANSKFTNFMQSVVRFDAIQYSGNQYTTRMSITTNASNSIEFVSCLFHDINEAENNGAAIYASHDNIDLSLNKVSFRNCRSPQGNGGAVYFEGQNFHCKETCFMNCFCEYNGQAIYASTMNDGYLTFQGSNINECPNSHEIEESHNSPLFLWRGYQTVKQVNFTNNVVGDLYSGLNTDDSKSLIFTDASLTNNTGNILIGLEDARHNDDLSFVNLVNNKIYSSDYGLIYYTTKITLRSFVFEGNSPWLFHTNDKLEADLNDCVFDSDFSAANYSNQVVVTKNIKIDKDPKLYPISKFDTRYCWEINPPKLSAGPGTYGFLVFLALFIAFVGYALFIGYQKLTSINPQPLLPASEDSYQKQTE</sequence>
<dbReference type="InterPro" id="IPR011050">
    <property type="entry name" value="Pectin_lyase_fold/virulence"/>
</dbReference>
<dbReference type="VEuPathDB" id="TrichDB:TVAGG3_0047970"/>
<keyword evidence="1" id="KW-0812">Transmembrane</keyword>
<gene>
    <name evidence="2" type="ORF">TVAG_411010</name>
</gene>
<organism evidence="2 3">
    <name type="scientific">Trichomonas vaginalis (strain ATCC PRA-98 / G3)</name>
    <dbReference type="NCBI Taxonomy" id="412133"/>
    <lineage>
        <taxon>Eukaryota</taxon>
        <taxon>Metamonada</taxon>
        <taxon>Parabasalia</taxon>
        <taxon>Trichomonadida</taxon>
        <taxon>Trichomonadidae</taxon>
        <taxon>Trichomonas</taxon>
    </lineage>
</organism>
<keyword evidence="1" id="KW-0472">Membrane</keyword>
<evidence type="ECO:0000256" key="1">
    <source>
        <dbReference type="SAM" id="Phobius"/>
    </source>
</evidence>
<dbReference type="AlphaFoldDB" id="A2DXK6"/>
<proteinExistence type="predicted"/>
<reference evidence="2" key="1">
    <citation type="submission" date="2006-10" db="EMBL/GenBank/DDBJ databases">
        <authorList>
            <person name="Amadeo P."/>
            <person name="Zhao Q."/>
            <person name="Wortman J."/>
            <person name="Fraser-Liggett C."/>
            <person name="Carlton J."/>
        </authorList>
    </citation>
    <scope>NUCLEOTIDE SEQUENCE</scope>
    <source>
        <strain evidence="2">G3</strain>
    </source>
</reference>
<feature type="transmembrane region" description="Helical" evidence="1">
    <location>
        <begin position="371"/>
        <end position="392"/>
    </location>
</feature>